<keyword evidence="2" id="KW-1185">Reference proteome</keyword>
<reference evidence="1" key="1">
    <citation type="submission" date="2022-04" db="EMBL/GenBank/DDBJ databases">
        <title>A functionally conserved STORR gene fusion in Papaver species that diverged 16.8 million years ago.</title>
        <authorList>
            <person name="Catania T."/>
        </authorList>
    </citation>
    <scope>NUCLEOTIDE SEQUENCE</scope>
    <source>
        <strain evidence="1">S-188037</strain>
    </source>
</reference>
<dbReference type="SUPFAM" id="SSF48452">
    <property type="entry name" value="TPR-like"/>
    <property type="match status" value="2"/>
</dbReference>
<dbReference type="SMART" id="SM00028">
    <property type="entry name" value="TPR"/>
    <property type="match status" value="4"/>
</dbReference>
<dbReference type="InterPro" id="IPR043376">
    <property type="entry name" value="NPG1-like"/>
</dbReference>
<evidence type="ECO:0000313" key="2">
    <source>
        <dbReference type="Proteomes" id="UP001202328"/>
    </source>
</evidence>
<evidence type="ECO:0008006" key="3">
    <source>
        <dbReference type="Google" id="ProtNLM"/>
    </source>
</evidence>
<evidence type="ECO:0000313" key="1">
    <source>
        <dbReference type="EMBL" id="KAI3951121.1"/>
    </source>
</evidence>
<organism evidence="1 2">
    <name type="scientific">Papaver atlanticum</name>
    <dbReference type="NCBI Taxonomy" id="357466"/>
    <lineage>
        <taxon>Eukaryota</taxon>
        <taxon>Viridiplantae</taxon>
        <taxon>Streptophyta</taxon>
        <taxon>Embryophyta</taxon>
        <taxon>Tracheophyta</taxon>
        <taxon>Spermatophyta</taxon>
        <taxon>Magnoliopsida</taxon>
        <taxon>Ranunculales</taxon>
        <taxon>Papaveraceae</taxon>
        <taxon>Papaveroideae</taxon>
        <taxon>Papaver</taxon>
    </lineage>
</organism>
<dbReference type="InterPro" id="IPR019734">
    <property type="entry name" value="TPR_rpt"/>
</dbReference>
<dbReference type="AlphaFoldDB" id="A0AAD4TD06"/>
<comment type="caution">
    <text evidence="1">The sequence shown here is derived from an EMBL/GenBank/DDBJ whole genome shotgun (WGS) entry which is preliminary data.</text>
</comment>
<sequence>MLFFTDECFLMSSINGVEDINKSEMEEEKLCFLNNPKMEKLLIHMFELNYDNAKSLLSHGKYLEAAESCNVILDKVESTLPEGVPENFATDYKLQEIISKAVELLPEVWKLSGNFHEAIASYRRALLGHWNLDKETIARIQKEFAVFLLYGGVDATPPKLRYQVEGSFVPKNNVEESILLLMILLRDSSLKRIDWDASIVDHLCFGLSVSGGLEGLAKQVEEFLPGVLERKLRYYILSLCYHGMGEDVVALNLLRILLSKSENPNFIKGLLFASKICGENPNYADEGVDYAHRALIELQGGCPQMASVANCLLGISLSDEARCSVMDSERVKKHFEALEALKTAERTMIERIPKIIYHLSLENADQRNLDVALFYAKQLLKLEGESSLDGWILLARILSAQKRYTDAENLIDAALDQTGKWSQKDLLRTKVKLQIAQGQVKNAVETCTLLLALIHVQSRRSGVLSKGNCSHERSLELEIWIDLAKMYISLSQWRDAELCLCKSKAISPHSASRWHAVGLLYQAKGLHKEALDAFVEALGNEDTYVPSLISTANILRQKGNNQSLSLAETYLSAAVQLDRMNHFAWSSLGLVYKQRGKDYKATECFEAAEVLEESAPVEPFR</sequence>
<gene>
    <name evidence="1" type="ORF">MKW98_028525</name>
</gene>
<name>A0AAD4TD06_9MAGN</name>
<protein>
    <recommendedName>
        <fullName evidence="3">Tetratricopeptide repeat protein 7A</fullName>
    </recommendedName>
</protein>
<dbReference type="Proteomes" id="UP001202328">
    <property type="component" value="Unassembled WGS sequence"/>
</dbReference>
<proteinExistence type="predicted"/>
<accession>A0AAD4TD06</accession>
<dbReference type="Gene3D" id="1.25.40.10">
    <property type="entry name" value="Tetratricopeptide repeat domain"/>
    <property type="match status" value="2"/>
</dbReference>
<dbReference type="InterPro" id="IPR011990">
    <property type="entry name" value="TPR-like_helical_dom_sf"/>
</dbReference>
<dbReference type="PANTHER" id="PTHR44102">
    <property type="entry name" value="PROTEIN NPG1"/>
    <property type="match status" value="1"/>
</dbReference>
<dbReference type="EMBL" id="JAJJMB010002559">
    <property type="protein sequence ID" value="KAI3951121.1"/>
    <property type="molecule type" value="Genomic_DNA"/>
</dbReference>
<dbReference type="PANTHER" id="PTHR44102:SF1">
    <property type="entry name" value="OS10G0471400 PROTEIN"/>
    <property type="match status" value="1"/>
</dbReference>